<keyword evidence="4" id="KW-1185">Reference proteome</keyword>
<dbReference type="EMBL" id="JAXBLV010000099">
    <property type="protein sequence ID" value="MDY3559284.1"/>
    <property type="molecule type" value="Genomic_DNA"/>
</dbReference>
<proteinExistence type="predicted"/>
<dbReference type="Gene3D" id="1.20.120.160">
    <property type="entry name" value="HPT domain"/>
    <property type="match status" value="1"/>
</dbReference>
<accession>A0ABU5EVL5</accession>
<dbReference type="PANTHER" id="PTHR43395">
    <property type="entry name" value="SENSOR HISTIDINE KINASE CHEA"/>
    <property type="match status" value="1"/>
</dbReference>
<dbReference type="Proteomes" id="UP001272242">
    <property type="component" value="Unassembled WGS sequence"/>
</dbReference>
<name>A0ABU5EVL5_9BACT</name>
<dbReference type="InterPro" id="IPR036641">
    <property type="entry name" value="HPT_dom_sf"/>
</dbReference>
<gene>
    <name evidence="3" type="ORF">R5W23_006503</name>
</gene>
<dbReference type="PROSITE" id="PS50894">
    <property type="entry name" value="HPT"/>
    <property type="match status" value="1"/>
</dbReference>
<reference evidence="4" key="1">
    <citation type="journal article" date="2023" name="Mar. Drugs">
        <title>Gemmata algarum, a Novel Planctomycete Isolated from an Algal Mat, Displays Antimicrobial Activity.</title>
        <authorList>
            <person name="Kumar G."/>
            <person name="Kallscheuer N."/>
            <person name="Kashif M."/>
            <person name="Ahamad S."/>
            <person name="Jagadeeshwari U."/>
            <person name="Pannikurungottu S."/>
            <person name="Haufschild T."/>
            <person name="Kabuu M."/>
            <person name="Sasikala C."/>
            <person name="Jogler C."/>
            <person name="Ramana C."/>
        </authorList>
    </citation>
    <scope>NUCLEOTIDE SEQUENCE [LARGE SCALE GENOMIC DNA]</scope>
    <source>
        <strain evidence="4">JC673</strain>
    </source>
</reference>
<evidence type="ECO:0000259" key="2">
    <source>
        <dbReference type="PROSITE" id="PS50894"/>
    </source>
</evidence>
<dbReference type="CDD" id="cd00088">
    <property type="entry name" value="HPT"/>
    <property type="match status" value="1"/>
</dbReference>
<sequence>MPTESDQLLATFLDEADENLAALESGLLSVNDGAADAEVLNAVFRAAHSIKGGSGLFGFDAITRLTHALEQLLDRIRKGQLPVTRDRIDLLFRAVDGLNVLFAATRGGGAPRAPDELIAALNAAAGAGPAAAPLSPRTAGPESGTFRVTFVPGPLLLTDGPDPLLLLRNLAKRGTVRSVAVDTRRVPEIDALDPAQSYLEWVVVLDTQQPRSELEQVFAFVDAGSSLGITACDAHPAAASGAAGDGSRCAAPQALLDYEAALGQLLNWVTTHLPTALAELEGT</sequence>
<feature type="domain" description="HPt" evidence="2">
    <location>
        <begin position="1"/>
        <end position="105"/>
    </location>
</feature>
<dbReference type="RefSeq" id="WP_320686076.1">
    <property type="nucleotide sequence ID" value="NZ_JAXBLV010000099.1"/>
</dbReference>
<comment type="caution">
    <text evidence="3">The sequence shown here is derived from an EMBL/GenBank/DDBJ whole genome shotgun (WGS) entry which is preliminary data.</text>
</comment>
<keyword evidence="1" id="KW-0597">Phosphoprotein</keyword>
<feature type="modified residue" description="Phosphohistidine" evidence="1">
    <location>
        <position position="48"/>
    </location>
</feature>
<organism evidence="3 4">
    <name type="scientific">Gemmata algarum</name>
    <dbReference type="NCBI Taxonomy" id="2975278"/>
    <lineage>
        <taxon>Bacteria</taxon>
        <taxon>Pseudomonadati</taxon>
        <taxon>Planctomycetota</taxon>
        <taxon>Planctomycetia</taxon>
        <taxon>Gemmatales</taxon>
        <taxon>Gemmataceae</taxon>
        <taxon>Gemmata</taxon>
    </lineage>
</organism>
<evidence type="ECO:0000256" key="1">
    <source>
        <dbReference type="PROSITE-ProRule" id="PRU00110"/>
    </source>
</evidence>
<dbReference type="PANTHER" id="PTHR43395:SF10">
    <property type="entry name" value="CHEMOTAXIS PROTEIN CHEA"/>
    <property type="match status" value="1"/>
</dbReference>
<dbReference type="SUPFAM" id="SSF47226">
    <property type="entry name" value="Histidine-containing phosphotransfer domain, HPT domain"/>
    <property type="match status" value="1"/>
</dbReference>
<evidence type="ECO:0000313" key="3">
    <source>
        <dbReference type="EMBL" id="MDY3559284.1"/>
    </source>
</evidence>
<evidence type="ECO:0000313" key="4">
    <source>
        <dbReference type="Proteomes" id="UP001272242"/>
    </source>
</evidence>
<dbReference type="Pfam" id="PF01627">
    <property type="entry name" value="Hpt"/>
    <property type="match status" value="1"/>
</dbReference>
<protein>
    <submittedName>
        <fullName evidence="3">Hpt domain-containing protein</fullName>
    </submittedName>
</protein>
<dbReference type="InterPro" id="IPR051315">
    <property type="entry name" value="Bact_Chemotaxis_CheA"/>
</dbReference>
<dbReference type="SMART" id="SM00073">
    <property type="entry name" value="HPT"/>
    <property type="match status" value="1"/>
</dbReference>
<dbReference type="InterPro" id="IPR008207">
    <property type="entry name" value="Sig_transdc_His_kin_Hpt_dom"/>
</dbReference>